<dbReference type="KEGG" id="ebi:EbC_18100"/>
<reference evidence="1 2" key="1">
    <citation type="journal article" date="2010" name="BMC Genomics">
        <title>Genome comparison of the epiphytic bacteria Erwinia billingiae and E. tasmaniensis with the pear pathogen E. pyrifoliae.</title>
        <authorList>
            <person name="Kube M."/>
            <person name="Migdoll A.M."/>
            <person name="Gehring I."/>
            <person name="Heitmann K."/>
            <person name="Mayer Y."/>
            <person name="Kuhl H."/>
            <person name="Knaust F."/>
            <person name="Geider K."/>
            <person name="Reinhardt R."/>
        </authorList>
    </citation>
    <scope>NUCLEOTIDE SEQUENCE [LARGE SCALE GENOMIC DNA]</scope>
    <source>
        <strain evidence="1 2">Eb661</strain>
    </source>
</reference>
<dbReference type="AlphaFoldDB" id="D8MR84"/>
<dbReference type="STRING" id="634500.EbC_18100"/>
<dbReference type="HOGENOM" id="CLU_074304_0_0_6"/>
<gene>
    <name evidence="1" type="ordered locus">EbC_18100</name>
</gene>
<organism evidence="2">
    <name type="scientific">Erwinia billingiae (strain Eb661)</name>
    <dbReference type="NCBI Taxonomy" id="634500"/>
    <lineage>
        <taxon>Bacteria</taxon>
        <taxon>Pseudomonadati</taxon>
        <taxon>Pseudomonadota</taxon>
        <taxon>Gammaproteobacteria</taxon>
        <taxon>Enterobacterales</taxon>
        <taxon>Erwiniaceae</taxon>
        <taxon>Erwinia</taxon>
    </lineage>
</organism>
<sequence length="264" mass="28882">MSPVMATPSDKTALFGESYEKAIPVVAGVSQVVYYRADNTQPAPGGANIYLDGHYHTSLMPGGFTSFCVRPGQHTLGGYVQDSPQYAGKNGERFTAALKGGHTYFLRIDEQQKRSDPPVAVTADEAGREATTLRRQAHVLPRTAGVVVPCVYDRHQVQPVSHYLFKSSDLFADDQLAPHISEQGRDALNNFVVSLHVQYLQPQNVTIRIWRPAGDDIVQSGERAAAIRRELMMSAIPKDVIAIDMAQCSDACTPGEQDIDILLN</sequence>
<evidence type="ECO:0000313" key="2">
    <source>
        <dbReference type="Proteomes" id="UP000008793"/>
    </source>
</evidence>
<proteinExistence type="predicted"/>
<accession>D8MR84</accession>
<evidence type="ECO:0000313" key="1">
    <source>
        <dbReference type="EMBL" id="CAX59341.1"/>
    </source>
</evidence>
<name>D8MR84_ERWBE</name>
<dbReference type="EMBL" id="FP236843">
    <property type="protein sequence ID" value="CAX59341.1"/>
    <property type="molecule type" value="Genomic_DNA"/>
</dbReference>
<dbReference type="eggNOG" id="COG2885">
    <property type="taxonomic scope" value="Bacteria"/>
</dbReference>
<dbReference type="Proteomes" id="UP000008793">
    <property type="component" value="Chromosome"/>
</dbReference>
<keyword evidence="2" id="KW-1185">Reference proteome</keyword>
<protein>
    <submittedName>
        <fullName evidence="1">Uncharacterized protein</fullName>
    </submittedName>
</protein>